<keyword evidence="4" id="KW-0342">GTP-binding</keyword>
<comment type="subcellular location">
    <subcellularLocation>
        <location evidence="1">Membrane</location>
    </subcellularLocation>
</comment>
<dbReference type="AlphaFoldDB" id="A0A975MPY7"/>
<evidence type="ECO:0000256" key="5">
    <source>
        <dbReference type="ARBA" id="ARBA00023136"/>
    </source>
</evidence>
<dbReference type="GO" id="GO:0008053">
    <property type="term" value="P:mitochondrial fusion"/>
    <property type="evidence" value="ECO:0007669"/>
    <property type="project" value="TreeGrafter"/>
</dbReference>
<dbReference type="GO" id="GO:0016020">
    <property type="term" value="C:membrane"/>
    <property type="evidence" value="ECO:0007669"/>
    <property type="project" value="UniProtKB-SubCell"/>
</dbReference>
<dbReference type="SUPFAM" id="SSF52540">
    <property type="entry name" value="P-loop containing nucleoside triphosphate hydrolases"/>
    <property type="match status" value="1"/>
</dbReference>
<evidence type="ECO:0000256" key="4">
    <source>
        <dbReference type="ARBA" id="ARBA00023134"/>
    </source>
</evidence>
<dbReference type="GO" id="GO:0005525">
    <property type="term" value="F:GTP binding"/>
    <property type="evidence" value="ECO:0007669"/>
    <property type="project" value="UniProtKB-KW"/>
</dbReference>
<feature type="domain" description="Dynamin N-terminal" evidence="6">
    <location>
        <begin position="54"/>
        <end position="209"/>
    </location>
</feature>
<dbReference type="PANTHER" id="PTHR10465">
    <property type="entry name" value="TRANSMEMBRANE GTPASE FZO1"/>
    <property type="match status" value="1"/>
</dbReference>
<evidence type="ECO:0000259" key="6">
    <source>
        <dbReference type="Pfam" id="PF00350"/>
    </source>
</evidence>
<dbReference type="InterPro" id="IPR027094">
    <property type="entry name" value="Mitofusin_fam"/>
</dbReference>
<protein>
    <submittedName>
        <fullName evidence="7">Dynamin family protein</fullName>
    </submittedName>
</protein>
<name>A0A975MPY7_9GAMM</name>
<keyword evidence="8" id="KW-1185">Reference proteome</keyword>
<dbReference type="InterPro" id="IPR027417">
    <property type="entry name" value="P-loop_NTPase"/>
</dbReference>
<evidence type="ECO:0000313" key="7">
    <source>
        <dbReference type="EMBL" id="QWF71785.1"/>
    </source>
</evidence>
<keyword evidence="2" id="KW-0547">Nucleotide-binding</keyword>
<dbReference type="EMBL" id="CP073754">
    <property type="protein sequence ID" value="QWF71785.1"/>
    <property type="molecule type" value="Genomic_DNA"/>
</dbReference>
<dbReference type="InterPro" id="IPR045063">
    <property type="entry name" value="Dynamin_N"/>
</dbReference>
<reference evidence="7" key="1">
    <citation type="submission" date="2021-04" db="EMBL/GenBank/DDBJ databases">
        <title>Draft genome sequence data of methanotrophic Methylovulum sp. strain S1L and Methylomonas sp. strain S2AM isolated from boreal lake water columns.</title>
        <authorList>
            <person name="Rissanen A.J."/>
            <person name="Mangayil R."/>
            <person name="Svenning M.M."/>
            <person name="Khanongnuch R."/>
        </authorList>
    </citation>
    <scope>NUCLEOTIDE SEQUENCE</scope>
    <source>
        <strain evidence="7">S2AM</strain>
    </source>
</reference>
<dbReference type="RefSeq" id="WP_215583566.1">
    <property type="nucleotide sequence ID" value="NZ_CP073754.1"/>
</dbReference>
<sequence>MHQSSEADHLTQLLQRFLDIHAGIAAFLPAQFLEEELGLCRKFAEQLQHEEFPIAFTGLSGRGKSTIINALLEKKLLPTGVSPRPDFACIIRQGKRDLAQVIYRNHPSRYLADLGQARAYLQGQPDPAAPADTITCLEIRLQDTAFPDKFALVDFPAIDTATPEQHAASHEFIRAEAKAWVLCLNAADADLQSPLLQSFFQQIQHDNPELFKRCFVLINQWDKVDTGLQAQAEADLNAAIKTAGYEFANHRIYKVSALNFQILNQEITTDTGLQRDVDHLLVYADLDSIFADPHGLIEQHAELSEFKRFKANLIKFINQTAAAELNDNARTALIKAIVVLNSHLHENAELSLDPAEQEKYLHNQREDYVDTILVQFKQDITGILQRFENDLTDAAPQVWHEGVQKDLLTDIRKLLLDPEQGLARQIIPGLGKGGIAVPQISKFVTEVFEAVQLDRRMIEAMEKTARTHEKLDRLKFELQQPFRQFWFDSLDKRVDAVLNPEYIVMRIYGILENLITWRVWHRDIENKLDAANLENIDKIIAEIDGFFSRNQEKIRERVQQTIKYHFQRYVIPKLKDIFSLQLGDANELTVGLKNRIRNTIDEPGNSYNDEYQNLMAAIQAQQQALAQLSSLKQELYQL</sequence>
<dbReference type="KEGG" id="mpad:KEF85_04745"/>
<organism evidence="7 8">
    <name type="scientific">Methylomonas paludis</name>
    <dbReference type="NCBI Taxonomy" id="1173101"/>
    <lineage>
        <taxon>Bacteria</taxon>
        <taxon>Pseudomonadati</taxon>
        <taxon>Pseudomonadota</taxon>
        <taxon>Gammaproteobacteria</taxon>
        <taxon>Methylococcales</taxon>
        <taxon>Methylococcaceae</taxon>
        <taxon>Methylomonas</taxon>
    </lineage>
</organism>
<gene>
    <name evidence="7" type="ORF">KEF85_04745</name>
</gene>
<evidence type="ECO:0000256" key="2">
    <source>
        <dbReference type="ARBA" id="ARBA00022741"/>
    </source>
</evidence>
<dbReference type="PANTHER" id="PTHR10465:SF0">
    <property type="entry name" value="SARCALUMENIN"/>
    <property type="match status" value="1"/>
</dbReference>
<evidence type="ECO:0000256" key="1">
    <source>
        <dbReference type="ARBA" id="ARBA00004370"/>
    </source>
</evidence>
<proteinExistence type="predicted"/>
<dbReference type="GO" id="GO:0003924">
    <property type="term" value="F:GTPase activity"/>
    <property type="evidence" value="ECO:0007669"/>
    <property type="project" value="InterPro"/>
</dbReference>
<keyword evidence="3" id="KW-0378">Hydrolase</keyword>
<dbReference type="Pfam" id="PF00350">
    <property type="entry name" value="Dynamin_N"/>
    <property type="match status" value="1"/>
</dbReference>
<evidence type="ECO:0000256" key="3">
    <source>
        <dbReference type="ARBA" id="ARBA00022801"/>
    </source>
</evidence>
<dbReference type="Proteomes" id="UP000676649">
    <property type="component" value="Chromosome"/>
</dbReference>
<dbReference type="Gene3D" id="3.40.50.300">
    <property type="entry name" value="P-loop containing nucleotide triphosphate hydrolases"/>
    <property type="match status" value="1"/>
</dbReference>
<keyword evidence="5" id="KW-0472">Membrane</keyword>
<accession>A0A975MPY7</accession>
<evidence type="ECO:0000313" key="8">
    <source>
        <dbReference type="Proteomes" id="UP000676649"/>
    </source>
</evidence>